<dbReference type="HOGENOM" id="CLU_036604_13_5_9"/>
<keyword evidence="3" id="KW-0119">Carbohydrate metabolism</keyword>
<dbReference type="STRING" id="1192197.JBW_01449"/>
<comment type="similarity">
    <text evidence="2">Belongs to the ROK (NagC/XylR) family.</text>
</comment>
<keyword evidence="4" id="KW-0808">Transferase</keyword>
<dbReference type="SUPFAM" id="SSF46785">
    <property type="entry name" value="Winged helix' DNA-binding domain"/>
    <property type="match status" value="1"/>
</dbReference>
<dbReference type="GO" id="GO:0004340">
    <property type="term" value="F:glucokinase activity"/>
    <property type="evidence" value="ECO:0007669"/>
    <property type="project" value="UniProtKB-EC"/>
</dbReference>
<dbReference type="InterPro" id="IPR036388">
    <property type="entry name" value="WH-like_DNA-bd_sf"/>
</dbReference>
<reference evidence="5" key="2">
    <citation type="submission" date="2015-02" db="EMBL/GenBank/DDBJ databases">
        <title>Complete Genome Sequence of Pelosinus fermentans JBW45.</title>
        <authorList>
            <person name="De Leon K.B."/>
            <person name="Utturkar S.M."/>
            <person name="Camilleri L.B."/>
            <person name="Arkin A.P."/>
            <person name="Fields M.W."/>
            <person name="Brown S.D."/>
            <person name="Wall J.D."/>
        </authorList>
    </citation>
    <scope>NUCLEOTIDE SEQUENCE [LARGE SCALE GENOMIC DNA]</scope>
    <source>
        <strain evidence="5">JBW45</strain>
    </source>
</reference>
<keyword evidence="3" id="KW-0859">Xylose metabolism</keyword>
<dbReference type="SUPFAM" id="SSF53067">
    <property type="entry name" value="Actin-like ATPase domain"/>
    <property type="match status" value="1"/>
</dbReference>
<reference evidence="4 5" key="1">
    <citation type="journal article" date="2015" name="Genome Announc.">
        <title>Complete Genome Sequence of Pelosinus fermentans JBW45, a Member of a Remarkably Competitive Group of Negativicutes in the Firmicutes Phylum.</title>
        <authorList>
            <person name="De Leon K.B."/>
            <person name="Utturkar S.M."/>
            <person name="Camilleri L.B."/>
            <person name="Elias D.A."/>
            <person name="Arkin A.P."/>
            <person name="Fields M.W."/>
            <person name="Brown S.D."/>
            <person name="Wall J.D."/>
        </authorList>
    </citation>
    <scope>NUCLEOTIDE SEQUENCE [LARGE SCALE GENOMIC DNA]</scope>
    <source>
        <strain evidence="4 5">JBW45</strain>
    </source>
</reference>
<dbReference type="InterPro" id="IPR036390">
    <property type="entry name" value="WH_DNA-bd_sf"/>
</dbReference>
<dbReference type="PANTHER" id="PTHR18964">
    <property type="entry name" value="ROK (REPRESSOR, ORF, KINASE) FAMILY"/>
    <property type="match status" value="1"/>
</dbReference>
<dbReference type="OrthoDB" id="9810372at2"/>
<dbReference type="Proteomes" id="UP000005361">
    <property type="component" value="Chromosome"/>
</dbReference>
<dbReference type="AlphaFoldDB" id="I9NVH0"/>
<dbReference type="Pfam" id="PF13412">
    <property type="entry name" value="HTH_24"/>
    <property type="match status" value="1"/>
</dbReference>
<evidence type="ECO:0000256" key="3">
    <source>
        <dbReference type="ARBA" id="ARBA00022629"/>
    </source>
</evidence>
<dbReference type="GO" id="GO:0042732">
    <property type="term" value="P:D-xylose metabolic process"/>
    <property type="evidence" value="ECO:0007669"/>
    <property type="project" value="UniProtKB-KW"/>
</dbReference>
<dbReference type="InterPro" id="IPR043129">
    <property type="entry name" value="ATPase_NBD"/>
</dbReference>
<dbReference type="KEGG" id="pft:JBW_01449"/>
<dbReference type="Gene3D" id="1.10.10.10">
    <property type="entry name" value="Winged helix-like DNA-binding domain superfamily/Winged helix DNA-binding domain"/>
    <property type="match status" value="1"/>
</dbReference>
<proteinExistence type="inferred from homology"/>
<name>I9NVH0_9FIRM</name>
<dbReference type="Gene3D" id="3.30.420.40">
    <property type="match status" value="2"/>
</dbReference>
<organism evidence="4 5">
    <name type="scientific">Pelosinus fermentans JBW45</name>
    <dbReference type="NCBI Taxonomy" id="1192197"/>
    <lineage>
        <taxon>Bacteria</taxon>
        <taxon>Bacillati</taxon>
        <taxon>Bacillota</taxon>
        <taxon>Negativicutes</taxon>
        <taxon>Selenomonadales</taxon>
        <taxon>Sporomusaceae</taxon>
        <taxon>Pelosinus</taxon>
    </lineage>
</organism>
<evidence type="ECO:0000256" key="2">
    <source>
        <dbReference type="ARBA" id="ARBA00006479"/>
    </source>
</evidence>
<dbReference type="InterPro" id="IPR000600">
    <property type="entry name" value="ROK"/>
</dbReference>
<comment type="function">
    <text evidence="1">Transcriptional repressor of xylose-utilizing enzymes.</text>
</comment>
<dbReference type="EMBL" id="CP010978">
    <property type="protein sequence ID" value="AJQ26801.1"/>
    <property type="molecule type" value="Genomic_DNA"/>
</dbReference>
<sequence length="410" mass="44576">MRSPGNSKYVKKLNRMTIINIIKDNELISRQQIADLTGLTPPAITGIIRELIDTGFVKEVGLGQSQGGRKPVNLQFNCSAGYVIGIEVTSQEITVALADLKNIPTCIGRVTVDMKDPAIAVKELIHVIKQVSLNKENREKRIVAIAIAFPGMLNRSEGTVKRAVNLGKMWNGYPLKATLENEFGLPIYIETNSKVAALGEKWYGGGINCENLIYINMGEGISAGIIMGEHIVQGSQGYAGQIGHTVMIEQGTLCNCGNRGCLETVCGIPAIVQKVNAQLPFLADEDPLKKRFNITQEIQISDIVEVALKKESYARDVLRQATHYVALATSHMINLYNPDAVFIGGKLAIVAEFFMEDFHEVIASHTFSEVEDATAIIISKLGADSGVIGACALALKMVLKSPNTDMFDDL</sequence>
<evidence type="ECO:0000313" key="5">
    <source>
        <dbReference type="Proteomes" id="UP000005361"/>
    </source>
</evidence>
<dbReference type="EC" id="2.7.1.2" evidence="4"/>
<dbReference type="PANTHER" id="PTHR18964:SF149">
    <property type="entry name" value="BIFUNCTIONAL UDP-N-ACETYLGLUCOSAMINE 2-EPIMERASE_N-ACETYLMANNOSAMINE KINASE"/>
    <property type="match status" value="1"/>
</dbReference>
<evidence type="ECO:0000313" key="4">
    <source>
        <dbReference type="EMBL" id="AJQ26801.1"/>
    </source>
</evidence>
<accession>I9NVH0</accession>
<protein>
    <submittedName>
        <fullName evidence="4">Glucokinase</fullName>
        <ecNumber evidence="4">2.7.1.2</ecNumber>
    </submittedName>
</protein>
<dbReference type="Pfam" id="PF00480">
    <property type="entry name" value="ROK"/>
    <property type="match status" value="1"/>
</dbReference>
<keyword evidence="4" id="KW-0418">Kinase</keyword>
<evidence type="ECO:0000256" key="1">
    <source>
        <dbReference type="ARBA" id="ARBA00002486"/>
    </source>
</evidence>
<gene>
    <name evidence="4" type="ORF">JBW_01449</name>
</gene>